<keyword evidence="2" id="KW-1185">Reference proteome</keyword>
<evidence type="ECO:0000313" key="1">
    <source>
        <dbReference type="EMBL" id="KAG5619695.1"/>
    </source>
</evidence>
<proteinExistence type="predicted"/>
<evidence type="ECO:0000313" key="2">
    <source>
        <dbReference type="Proteomes" id="UP000824120"/>
    </source>
</evidence>
<reference evidence="1 2" key="1">
    <citation type="submission" date="2020-09" db="EMBL/GenBank/DDBJ databases">
        <title>De no assembly of potato wild relative species, Solanum commersonii.</title>
        <authorList>
            <person name="Cho K."/>
        </authorList>
    </citation>
    <scope>NUCLEOTIDE SEQUENCE [LARGE SCALE GENOMIC DNA]</scope>
    <source>
        <strain evidence="1">LZ3.2</strain>
        <tissue evidence="1">Leaf</tissue>
    </source>
</reference>
<comment type="caution">
    <text evidence="1">The sequence shown here is derived from an EMBL/GenBank/DDBJ whole genome shotgun (WGS) entry which is preliminary data.</text>
</comment>
<dbReference type="Proteomes" id="UP000824120">
    <property type="component" value="Chromosome 2"/>
</dbReference>
<gene>
    <name evidence="1" type="ORF">H5410_004913</name>
</gene>
<name>A0A9J6A6L4_SOLCO</name>
<organism evidence="1 2">
    <name type="scientific">Solanum commersonii</name>
    <name type="common">Commerson's wild potato</name>
    <name type="synonym">Commerson's nightshade</name>
    <dbReference type="NCBI Taxonomy" id="4109"/>
    <lineage>
        <taxon>Eukaryota</taxon>
        <taxon>Viridiplantae</taxon>
        <taxon>Streptophyta</taxon>
        <taxon>Embryophyta</taxon>
        <taxon>Tracheophyta</taxon>
        <taxon>Spermatophyta</taxon>
        <taxon>Magnoliopsida</taxon>
        <taxon>eudicotyledons</taxon>
        <taxon>Gunneridae</taxon>
        <taxon>Pentapetalae</taxon>
        <taxon>asterids</taxon>
        <taxon>lamiids</taxon>
        <taxon>Solanales</taxon>
        <taxon>Solanaceae</taxon>
        <taxon>Solanoideae</taxon>
        <taxon>Solaneae</taxon>
        <taxon>Solanum</taxon>
    </lineage>
</organism>
<accession>A0A9J6A6L4</accession>
<dbReference type="AlphaFoldDB" id="A0A9J6A6L4"/>
<sequence>MSDPMHALILFSGFAGLKSRRWIENGHVGPFGELGRARLIVQRFKQCLHLALNIMENWMFEFATFGEKSWVERTR</sequence>
<protein>
    <submittedName>
        <fullName evidence="1">Uncharacterized protein</fullName>
    </submittedName>
</protein>
<dbReference type="EMBL" id="JACXVP010000002">
    <property type="protein sequence ID" value="KAG5619695.1"/>
    <property type="molecule type" value="Genomic_DNA"/>
</dbReference>